<evidence type="ECO:0000256" key="1">
    <source>
        <dbReference type="ARBA" id="ARBA00004414"/>
    </source>
</evidence>
<dbReference type="InterPro" id="IPR006629">
    <property type="entry name" value="LITAF"/>
</dbReference>
<sequence length="140" mass="15152">MSSAYIQPSNNMPAPYPSNSTMNAGMQPQYQTSPMNPPPYYNATVPPPIPVYAQPTPVVQHLGGFLGHSPQATQCPSCRQQIITSVRYENGGSTWAISFLICILGGFLGCCFIPFCVTSCQDAVHTCPSCHAHIGRRTVF</sequence>
<name>A0A819BP26_9BILA</name>
<keyword evidence="9" id="KW-1133">Transmembrane helix</keyword>
<proteinExistence type="inferred from homology"/>
<dbReference type="Proteomes" id="UP000663881">
    <property type="component" value="Unassembled WGS sequence"/>
</dbReference>
<evidence type="ECO:0000256" key="5">
    <source>
        <dbReference type="ARBA" id="ARBA00022723"/>
    </source>
</evidence>
<evidence type="ECO:0000256" key="8">
    <source>
        <dbReference type="SAM" id="MobiDB-lite"/>
    </source>
</evidence>
<evidence type="ECO:0000256" key="4">
    <source>
        <dbReference type="ARBA" id="ARBA00005975"/>
    </source>
</evidence>
<evidence type="ECO:0000313" key="13">
    <source>
        <dbReference type="Proteomes" id="UP000663881"/>
    </source>
</evidence>
<gene>
    <name evidence="12" type="ORF">OKA104_LOCUS18683</name>
    <name evidence="11" type="ORF">VCS650_LOCUS20795</name>
</gene>
<dbReference type="GO" id="GO:0008270">
    <property type="term" value="F:zinc ion binding"/>
    <property type="evidence" value="ECO:0007669"/>
    <property type="project" value="TreeGrafter"/>
</dbReference>
<comment type="similarity">
    <text evidence="4">Belongs to the CDIP1/LITAF family.</text>
</comment>
<feature type="domain" description="LITAF" evidence="10">
    <location>
        <begin position="54"/>
        <end position="139"/>
    </location>
</feature>
<dbReference type="AlphaFoldDB" id="A0A819BP26"/>
<evidence type="ECO:0000256" key="7">
    <source>
        <dbReference type="ARBA" id="ARBA00023136"/>
    </source>
</evidence>
<dbReference type="Pfam" id="PF10601">
    <property type="entry name" value="zf-LITAF-like"/>
    <property type="match status" value="1"/>
</dbReference>
<evidence type="ECO:0000259" key="10">
    <source>
        <dbReference type="PROSITE" id="PS51837"/>
    </source>
</evidence>
<evidence type="ECO:0000313" key="11">
    <source>
        <dbReference type="EMBL" id="CAF1113742.1"/>
    </source>
</evidence>
<dbReference type="OrthoDB" id="5599753at2759"/>
<comment type="caution">
    <text evidence="12">The sequence shown here is derived from an EMBL/GenBank/DDBJ whole genome shotgun (WGS) entry which is preliminary data.</text>
</comment>
<evidence type="ECO:0000256" key="9">
    <source>
        <dbReference type="SAM" id="Phobius"/>
    </source>
</evidence>
<organism evidence="12 13">
    <name type="scientific">Adineta steineri</name>
    <dbReference type="NCBI Taxonomy" id="433720"/>
    <lineage>
        <taxon>Eukaryota</taxon>
        <taxon>Metazoa</taxon>
        <taxon>Spiralia</taxon>
        <taxon>Gnathifera</taxon>
        <taxon>Rotifera</taxon>
        <taxon>Eurotatoria</taxon>
        <taxon>Bdelloidea</taxon>
        <taxon>Adinetida</taxon>
        <taxon>Adinetidae</taxon>
        <taxon>Adineta</taxon>
    </lineage>
</organism>
<keyword evidence="9" id="KW-0812">Transmembrane</keyword>
<dbReference type="Proteomes" id="UP000663891">
    <property type="component" value="Unassembled WGS sequence"/>
</dbReference>
<feature type="region of interest" description="Disordered" evidence="8">
    <location>
        <begin position="1"/>
        <end position="29"/>
    </location>
</feature>
<dbReference type="PROSITE" id="PS51837">
    <property type="entry name" value="LITAF"/>
    <property type="match status" value="1"/>
</dbReference>
<comment type="subcellular location">
    <subcellularLocation>
        <location evidence="2">Endosome membrane</location>
        <topology evidence="2">Peripheral membrane protein</topology>
    </subcellularLocation>
    <subcellularLocation>
        <location evidence="1">Late endosome membrane</location>
    </subcellularLocation>
    <subcellularLocation>
        <location evidence="3">Lysosome membrane</location>
        <topology evidence="3">Peripheral membrane protein</topology>
        <orientation evidence="3">Cytoplasmic side</orientation>
    </subcellularLocation>
</comment>
<keyword evidence="7 9" id="KW-0472">Membrane</keyword>
<evidence type="ECO:0000313" key="12">
    <source>
        <dbReference type="EMBL" id="CAF3804435.1"/>
    </source>
</evidence>
<protein>
    <recommendedName>
        <fullName evidence="10">LITAF domain-containing protein</fullName>
    </recommendedName>
</protein>
<dbReference type="PANTHER" id="PTHR23292">
    <property type="entry name" value="LIPOPOLYSACCHARIDE-INDUCED TUMOR NECROSIS FACTOR-ALPHA FACTOR"/>
    <property type="match status" value="1"/>
</dbReference>
<reference evidence="12" key="1">
    <citation type="submission" date="2021-02" db="EMBL/GenBank/DDBJ databases">
        <authorList>
            <person name="Nowell W R."/>
        </authorList>
    </citation>
    <scope>NUCLEOTIDE SEQUENCE</scope>
</reference>
<evidence type="ECO:0000256" key="2">
    <source>
        <dbReference type="ARBA" id="ARBA00004481"/>
    </source>
</evidence>
<dbReference type="EMBL" id="CAJNON010000218">
    <property type="protein sequence ID" value="CAF1113742.1"/>
    <property type="molecule type" value="Genomic_DNA"/>
</dbReference>
<dbReference type="GO" id="GO:0005765">
    <property type="term" value="C:lysosomal membrane"/>
    <property type="evidence" value="ECO:0007669"/>
    <property type="project" value="UniProtKB-SubCell"/>
</dbReference>
<dbReference type="GO" id="GO:0031902">
    <property type="term" value="C:late endosome membrane"/>
    <property type="evidence" value="ECO:0007669"/>
    <property type="project" value="UniProtKB-SubCell"/>
</dbReference>
<evidence type="ECO:0000256" key="6">
    <source>
        <dbReference type="ARBA" id="ARBA00022833"/>
    </source>
</evidence>
<keyword evidence="6" id="KW-0862">Zinc</keyword>
<feature type="transmembrane region" description="Helical" evidence="9">
    <location>
        <begin position="95"/>
        <end position="115"/>
    </location>
</feature>
<accession>A0A819BP26</accession>
<dbReference type="EMBL" id="CAJOAY010001170">
    <property type="protein sequence ID" value="CAF3804435.1"/>
    <property type="molecule type" value="Genomic_DNA"/>
</dbReference>
<dbReference type="SMART" id="SM00714">
    <property type="entry name" value="LITAF"/>
    <property type="match status" value="1"/>
</dbReference>
<dbReference type="InterPro" id="IPR037519">
    <property type="entry name" value="LITAF_fam"/>
</dbReference>
<evidence type="ECO:0000256" key="3">
    <source>
        <dbReference type="ARBA" id="ARBA00004630"/>
    </source>
</evidence>
<dbReference type="PANTHER" id="PTHR23292:SF6">
    <property type="entry name" value="FI16602P1-RELATED"/>
    <property type="match status" value="1"/>
</dbReference>
<keyword evidence="5" id="KW-0479">Metal-binding</keyword>